<keyword evidence="14" id="KW-0812">Transmembrane</keyword>
<evidence type="ECO:0000256" key="5">
    <source>
        <dbReference type="ARBA" id="ARBA00022741"/>
    </source>
</evidence>
<comment type="catalytic activity">
    <reaction evidence="10">
        <text>L-threonyl-[protein] + ATP = O-phospho-L-threonyl-[protein] + ADP + H(+)</text>
        <dbReference type="Rhea" id="RHEA:46608"/>
        <dbReference type="Rhea" id="RHEA-COMP:11060"/>
        <dbReference type="Rhea" id="RHEA-COMP:11605"/>
        <dbReference type="ChEBI" id="CHEBI:15378"/>
        <dbReference type="ChEBI" id="CHEBI:30013"/>
        <dbReference type="ChEBI" id="CHEBI:30616"/>
        <dbReference type="ChEBI" id="CHEBI:61977"/>
        <dbReference type="ChEBI" id="CHEBI:456216"/>
        <dbReference type="EC" id="2.7.11.1"/>
    </reaction>
</comment>
<evidence type="ECO:0000256" key="7">
    <source>
        <dbReference type="ARBA" id="ARBA00022840"/>
    </source>
</evidence>
<dbReference type="InterPro" id="IPR000719">
    <property type="entry name" value="Prot_kinase_dom"/>
</dbReference>
<keyword evidence="5 12" id="KW-0547">Nucleotide-binding</keyword>
<evidence type="ECO:0000256" key="12">
    <source>
        <dbReference type="PROSITE-ProRule" id="PRU10141"/>
    </source>
</evidence>
<feature type="transmembrane region" description="Helical" evidence="14">
    <location>
        <begin position="37"/>
        <end position="62"/>
    </location>
</feature>
<gene>
    <name evidence="16" type="ORF">PHJA_002870700</name>
</gene>
<evidence type="ECO:0000313" key="16">
    <source>
        <dbReference type="EMBL" id="GFQ07266.1"/>
    </source>
</evidence>
<dbReference type="OrthoDB" id="4062651at2759"/>
<evidence type="ECO:0000256" key="6">
    <source>
        <dbReference type="ARBA" id="ARBA00022777"/>
    </source>
</evidence>
<evidence type="ECO:0000313" key="17">
    <source>
        <dbReference type="Proteomes" id="UP000653305"/>
    </source>
</evidence>
<dbReference type="EC" id="2.7.11.1" evidence="1"/>
<dbReference type="AlphaFoldDB" id="A0A830DKE0"/>
<evidence type="ECO:0000256" key="2">
    <source>
        <dbReference type="ARBA" id="ARBA00022527"/>
    </source>
</evidence>
<accession>A0A830DKE0</accession>
<keyword evidence="9" id="KW-0325">Glycoprotein</keyword>
<evidence type="ECO:0000256" key="3">
    <source>
        <dbReference type="ARBA" id="ARBA00022679"/>
    </source>
</evidence>
<feature type="region of interest" description="Disordered" evidence="13">
    <location>
        <begin position="337"/>
        <end position="375"/>
    </location>
</feature>
<sequence length="454" mass="50297">MFWSETLIDIQQFDGVGPDFHLCLASSELDSKNDKRLVIIIPVAVGVAFLCICVLIACWWMVKRKGKKIKDQKPLEILQSDSTAIVLKDESEKVNIEELPLFTFKTFADATNQFHEDNMLGSGGFGHVYKGTLANGKQIAVKRLSETSGQGAEEFRNEAVVISKVQHRNLVKLLGCCAEGEEKMLVYDGYMAPEYAIDGRFSEKSDVYSFGVLMLEIAWKLWNEGNGIAFADQTIANPSFEAEIVRCIHIALLCVQEFLKDRPSVQTVVSMLNHEIVDLPLPEQPVFADKWVRSSTRTTSQNGYSINELTVTPLGSWRKSLLANFLTAKAVSNLPLQQPLRDRASPPPTTTTRALRCRRPPPPPAPSPALAPSPTTTAVGCSIALDHHLRRRPPPPPSPSRDKEKLYILHAWDAVVIGRGLILFIYIIFIGVVGCIPSDVDVGYGAVREMLSLQ</sequence>
<keyword evidence="14" id="KW-0472">Membrane</keyword>
<keyword evidence="16" id="KW-0675">Receptor</keyword>
<keyword evidence="3" id="KW-0808">Transferase</keyword>
<evidence type="ECO:0000256" key="13">
    <source>
        <dbReference type="SAM" id="MobiDB-lite"/>
    </source>
</evidence>
<dbReference type="GO" id="GO:0005524">
    <property type="term" value="F:ATP binding"/>
    <property type="evidence" value="ECO:0007669"/>
    <property type="project" value="UniProtKB-UniRule"/>
</dbReference>
<evidence type="ECO:0000256" key="10">
    <source>
        <dbReference type="ARBA" id="ARBA00047899"/>
    </source>
</evidence>
<dbReference type="PANTHER" id="PTHR27002">
    <property type="entry name" value="RECEPTOR-LIKE SERINE/THREONINE-PROTEIN KINASE SD1-8"/>
    <property type="match status" value="1"/>
</dbReference>
<dbReference type="Gene3D" id="3.30.200.20">
    <property type="entry name" value="Phosphorylase Kinase, domain 1"/>
    <property type="match status" value="1"/>
</dbReference>
<evidence type="ECO:0000259" key="15">
    <source>
        <dbReference type="PROSITE" id="PS50011"/>
    </source>
</evidence>
<dbReference type="Pfam" id="PF07714">
    <property type="entry name" value="PK_Tyr_Ser-Thr"/>
    <property type="match status" value="2"/>
</dbReference>
<keyword evidence="8" id="KW-1015">Disulfide bond</keyword>
<dbReference type="PROSITE" id="PS50011">
    <property type="entry name" value="PROTEIN_KINASE_DOM"/>
    <property type="match status" value="1"/>
</dbReference>
<reference evidence="16" key="1">
    <citation type="submission" date="2020-07" db="EMBL/GenBank/DDBJ databases">
        <title>Ethylene signaling mediates host invasion by parasitic plants.</title>
        <authorList>
            <person name="Yoshida S."/>
        </authorList>
    </citation>
    <scope>NUCLEOTIDE SEQUENCE</scope>
    <source>
        <strain evidence="16">Okayama</strain>
    </source>
</reference>
<dbReference type="GO" id="GO:0030246">
    <property type="term" value="F:carbohydrate binding"/>
    <property type="evidence" value="ECO:0007669"/>
    <property type="project" value="UniProtKB-KW"/>
</dbReference>
<keyword evidence="7 12" id="KW-0067">ATP-binding</keyword>
<feature type="transmembrane region" description="Helical" evidence="14">
    <location>
        <begin position="406"/>
        <end position="429"/>
    </location>
</feature>
<feature type="compositionally biased region" description="Pro residues" evidence="13">
    <location>
        <begin position="360"/>
        <end position="371"/>
    </location>
</feature>
<dbReference type="SUPFAM" id="SSF56112">
    <property type="entry name" value="Protein kinase-like (PK-like)"/>
    <property type="match status" value="1"/>
</dbReference>
<name>A0A830DKE0_9LAMI</name>
<evidence type="ECO:0000256" key="1">
    <source>
        <dbReference type="ARBA" id="ARBA00012513"/>
    </source>
</evidence>
<keyword evidence="4" id="KW-0732">Signal</keyword>
<protein>
    <recommendedName>
        <fullName evidence="1">non-specific serine/threonine protein kinase</fullName>
        <ecNumber evidence="1">2.7.11.1</ecNumber>
    </recommendedName>
</protein>
<dbReference type="PROSITE" id="PS00107">
    <property type="entry name" value="PROTEIN_KINASE_ATP"/>
    <property type="match status" value="1"/>
</dbReference>
<dbReference type="GO" id="GO:0004674">
    <property type="term" value="F:protein serine/threonine kinase activity"/>
    <property type="evidence" value="ECO:0007669"/>
    <property type="project" value="UniProtKB-KW"/>
</dbReference>
<dbReference type="PANTHER" id="PTHR27002:SF1082">
    <property type="entry name" value="OS06G0693000 PROTEIN"/>
    <property type="match status" value="1"/>
</dbReference>
<evidence type="ECO:0000256" key="11">
    <source>
        <dbReference type="ARBA" id="ARBA00048679"/>
    </source>
</evidence>
<dbReference type="InterPro" id="IPR017441">
    <property type="entry name" value="Protein_kinase_ATP_BS"/>
</dbReference>
<keyword evidence="2" id="KW-0723">Serine/threonine-protein kinase</keyword>
<dbReference type="InterPro" id="IPR001245">
    <property type="entry name" value="Ser-Thr/Tyr_kinase_cat_dom"/>
</dbReference>
<keyword evidence="14" id="KW-1133">Transmembrane helix</keyword>
<dbReference type="GO" id="GO:0005886">
    <property type="term" value="C:plasma membrane"/>
    <property type="evidence" value="ECO:0007669"/>
    <property type="project" value="TreeGrafter"/>
</dbReference>
<comment type="catalytic activity">
    <reaction evidence="11">
        <text>L-seryl-[protein] + ATP = O-phospho-L-seryl-[protein] + ADP + H(+)</text>
        <dbReference type="Rhea" id="RHEA:17989"/>
        <dbReference type="Rhea" id="RHEA-COMP:9863"/>
        <dbReference type="Rhea" id="RHEA-COMP:11604"/>
        <dbReference type="ChEBI" id="CHEBI:15378"/>
        <dbReference type="ChEBI" id="CHEBI:29999"/>
        <dbReference type="ChEBI" id="CHEBI:30616"/>
        <dbReference type="ChEBI" id="CHEBI:83421"/>
        <dbReference type="ChEBI" id="CHEBI:456216"/>
        <dbReference type="EC" id="2.7.11.1"/>
    </reaction>
</comment>
<keyword evidence="17" id="KW-1185">Reference proteome</keyword>
<dbReference type="Gene3D" id="1.10.510.10">
    <property type="entry name" value="Transferase(Phosphotransferase) domain 1"/>
    <property type="match status" value="1"/>
</dbReference>
<proteinExistence type="predicted"/>
<dbReference type="InterPro" id="IPR011009">
    <property type="entry name" value="Kinase-like_dom_sf"/>
</dbReference>
<evidence type="ECO:0000256" key="4">
    <source>
        <dbReference type="ARBA" id="ARBA00022729"/>
    </source>
</evidence>
<organism evidence="16 17">
    <name type="scientific">Phtheirospermum japonicum</name>
    <dbReference type="NCBI Taxonomy" id="374723"/>
    <lineage>
        <taxon>Eukaryota</taxon>
        <taxon>Viridiplantae</taxon>
        <taxon>Streptophyta</taxon>
        <taxon>Embryophyta</taxon>
        <taxon>Tracheophyta</taxon>
        <taxon>Spermatophyta</taxon>
        <taxon>Magnoliopsida</taxon>
        <taxon>eudicotyledons</taxon>
        <taxon>Gunneridae</taxon>
        <taxon>Pentapetalae</taxon>
        <taxon>asterids</taxon>
        <taxon>lamiids</taxon>
        <taxon>Lamiales</taxon>
        <taxon>Orobanchaceae</taxon>
        <taxon>Orobanchaceae incertae sedis</taxon>
        <taxon>Phtheirospermum</taxon>
    </lineage>
</organism>
<evidence type="ECO:0000256" key="9">
    <source>
        <dbReference type="ARBA" id="ARBA00023180"/>
    </source>
</evidence>
<evidence type="ECO:0000256" key="8">
    <source>
        <dbReference type="ARBA" id="ARBA00023157"/>
    </source>
</evidence>
<keyword evidence="16" id="KW-0430">Lectin</keyword>
<dbReference type="FunFam" id="3.30.200.20:FF:000195">
    <property type="entry name" value="G-type lectin S-receptor-like serine/threonine-protein kinase"/>
    <property type="match status" value="1"/>
</dbReference>
<comment type="caution">
    <text evidence="16">The sequence shown here is derived from an EMBL/GenBank/DDBJ whole genome shotgun (WGS) entry which is preliminary data.</text>
</comment>
<feature type="binding site" evidence="12">
    <location>
        <position position="142"/>
    </location>
    <ligand>
        <name>ATP</name>
        <dbReference type="ChEBI" id="CHEBI:30616"/>
    </ligand>
</feature>
<dbReference type="Proteomes" id="UP000653305">
    <property type="component" value="Unassembled WGS sequence"/>
</dbReference>
<evidence type="ECO:0000256" key="14">
    <source>
        <dbReference type="SAM" id="Phobius"/>
    </source>
</evidence>
<keyword evidence="6 16" id="KW-0418">Kinase</keyword>
<dbReference type="EMBL" id="BMAC01001446">
    <property type="protein sequence ID" value="GFQ07266.1"/>
    <property type="molecule type" value="Genomic_DNA"/>
</dbReference>
<feature type="domain" description="Protein kinase" evidence="15">
    <location>
        <begin position="114"/>
        <end position="454"/>
    </location>
</feature>